<sequence>MRRNSANALATAVRVWPEDLWPKILPRLEKTLPEVLMQPEHSETFTDYTPSGPFSVPKSKTLSLEERGKADPEFIDQVMYSCGSSAPKTFKERRREARAKDTGCMNCAATAPTQLWEASEGMVHLLTDLASFASSTGSEKKLEQLSAFLPSLSKAFACSQYRHHHLLKQRVCERLPEITKAFGPGLMPHLPELLKTLATCAGQGAHRALKQEATQVLKHWKQTFREEELLRACQDASLDAKVLQLLG</sequence>
<accession>A0A812LXK8</accession>
<dbReference type="InterPro" id="IPR016024">
    <property type="entry name" value="ARM-type_fold"/>
</dbReference>
<keyword evidence="2" id="KW-1185">Reference proteome</keyword>
<dbReference type="Gene3D" id="1.25.10.10">
    <property type="entry name" value="Leucine-rich Repeat Variant"/>
    <property type="match status" value="1"/>
</dbReference>
<comment type="caution">
    <text evidence="1">The sequence shown here is derived from an EMBL/GenBank/DDBJ whole genome shotgun (WGS) entry which is preliminary data.</text>
</comment>
<evidence type="ECO:0000313" key="1">
    <source>
        <dbReference type="EMBL" id="CAE7248769.1"/>
    </source>
</evidence>
<reference evidence="1" key="1">
    <citation type="submission" date="2021-02" db="EMBL/GenBank/DDBJ databases">
        <authorList>
            <person name="Dougan E. K."/>
            <person name="Rhodes N."/>
            <person name="Thang M."/>
            <person name="Chan C."/>
        </authorList>
    </citation>
    <scope>NUCLEOTIDE SEQUENCE</scope>
</reference>
<gene>
    <name evidence="1" type="ORF">SNEC2469_LOCUS5017</name>
</gene>
<organism evidence="1 2">
    <name type="scientific">Symbiodinium necroappetens</name>
    <dbReference type="NCBI Taxonomy" id="1628268"/>
    <lineage>
        <taxon>Eukaryota</taxon>
        <taxon>Sar</taxon>
        <taxon>Alveolata</taxon>
        <taxon>Dinophyceae</taxon>
        <taxon>Suessiales</taxon>
        <taxon>Symbiodiniaceae</taxon>
        <taxon>Symbiodinium</taxon>
    </lineage>
</organism>
<dbReference type="Proteomes" id="UP000601435">
    <property type="component" value="Unassembled WGS sequence"/>
</dbReference>
<proteinExistence type="predicted"/>
<name>A0A812LXK8_9DINO</name>
<dbReference type="OrthoDB" id="414039at2759"/>
<evidence type="ECO:0000313" key="2">
    <source>
        <dbReference type="Proteomes" id="UP000601435"/>
    </source>
</evidence>
<dbReference type="InterPro" id="IPR011989">
    <property type="entry name" value="ARM-like"/>
</dbReference>
<dbReference type="SUPFAM" id="SSF48371">
    <property type="entry name" value="ARM repeat"/>
    <property type="match status" value="1"/>
</dbReference>
<dbReference type="EMBL" id="CAJNJA010009628">
    <property type="protein sequence ID" value="CAE7248769.1"/>
    <property type="molecule type" value="Genomic_DNA"/>
</dbReference>
<feature type="non-terminal residue" evidence="1">
    <location>
        <position position="247"/>
    </location>
</feature>
<dbReference type="AlphaFoldDB" id="A0A812LXK8"/>
<protein>
    <submittedName>
        <fullName evidence="1">Uncharacterized protein</fullName>
    </submittedName>
</protein>